<keyword evidence="3" id="KW-1185">Reference proteome</keyword>
<evidence type="ECO:0000313" key="3">
    <source>
        <dbReference type="Proteomes" id="UP000292110"/>
    </source>
</evidence>
<proteinExistence type="predicted"/>
<dbReference type="PROSITE" id="PS51186">
    <property type="entry name" value="GNAT"/>
    <property type="match status" value="1"/>
</dbReference>
<organism evidence="2 3">
    <name type="scientific">Acinetobacter halotolerans</name>
    <dbReference type="NCBI Taxonomy" id="1752076"/>
    <lineage>
        <taxon>Bacteria</taxon>
        <taxon>Pseudomonadati</taxon>
        <taxon>Pseudomonadota</taxon>
        <taxon>Gammaproteobacteria</taxon>
        <taxon>Moraxellales</taxon>
        <taxon>Moraxellaceae</taxon>
        <taxon>Acinetobacter</taxon>
    </lineage>
</organism>
<dbReference type="RefSeq" id="WP_130161677.1">
    <property type="nucleotide sequence ID" value="NZ_SGIM01000004.1"/>
</dbReference>
<dbReference type="Gene3D" id="3.40.630.30">
    <property type="match status" value="1"/>
</dbReference>
<dbReference type="Proteomes" id="UP000292110">
    <property type="component" value="Unassembled WGS sequence"/>
</dbReference>
<evidence type="ECO:0000313" key="2">
    <source>
        <dbReference type="EMBL" id="RZF53585.1"/>
    </source>
</evidence>
<reference evidence="2 3" key="1">
    <citation type="submission" date="2019-02" db="EMBL/GenBank/DDBJ databases">
        <title>The draft genome of Acinetobacter halotolerans strain JCM 31009.</title>
        <authorList>
            <person name="Qin J."/>
            <person name="Feng Y."/>
            <person name="Nemec A."/>
            <person name="Zong Z."/>
        </authorList>
    </citation>
    <scope>NUCLEOTIDE SEQUENCE [LARGE SCALE GENOMIC DNA]</scope>
    <source>
        <strain evidence="2 3">JCM 31009</strain>
    </source>
</reference>
<dbReference type="CDD" id="cd04301">
    <property type="entry name" value="NAT_SF"/>
    <property type="match status" value="1"/>
</dbReference>
<dbReference type="SUPFAM" id="SSF55729">
    <property type="entry name" value="Acyl-CoA N-acyltransferases (Nat)"/>
    <property type="match status" value="1"/>
</dbReference>
<dbReference type="InterPro" id="IPR016181">
    <property type="entry name" value="Acyl_CoA_acyltransferase"/>
</dbReference>
<sequence>MNVIKLANTPHLVERAALWFSDKWEIPVEAYRDSIQTSIANKNGIPQWYVVLNDEQQIIAGAGIIENDFHERKDLTPNLCALFVEVPYRNQNIARQLLDFARVDVSVFGFEKLYLVTDLSGFYEKCGWEFLTLVEDDEGELIKMYVADTVLKHKF</sequence>
<dbReference type="Pfam" id="PF13508">
    <property type="entry name" value="Acetyltransf_7"/>
    <property type="match status" value="1"/>
</dbReference>
<dbReference type="GO" id="GO:0016747">
    <property type="term" value="F:acyltransferase activity, transferring groups other than amino-acyl groups"/>
    <property type="evidence" value="ECO:0007669"/>
    <property type="project" value="InterPro"/>
</dbReference>
<feature type="domain" description="N-acetyltransferase" evidence="1">
    <location>
        <begin position="2"/>
        <end position="146"/>
    </location>
</feature>
<protein>
    <submittedName>
        <fullName evidence="2">N-acetyltransferase</fullName>
    </submittedName>
</protein>
<comment type="caution">
    <text evidence="2">The sequence shown here is derived from an EMBL/GenBank/DDBJ whole genome shotgun (WGS) entry which is preliminary data.</text>
</comment>
<dbReference type="InterPro" id="IPR000182">
    <property type="entry name" value="GNAT_dom"/>
</dbReference>
<dbReference type="EMBL" id="SGIM01000004">
    <property type="protein sequence ID" value="RZF53585.1"/>
    <property type="molecule type" value="Genomic_DNA"/>
</dbReference>
<accession>A0A4Q6X9W3</accession>
<evidence type="ECO:0000259" key="1">
    <source>
        <dbReference type="PROSITE" id="PS51186"/>
    </source>
</evidence>
<keyword evidence="2" id="KW-0808">Transferase</keyword>
<name>A0A4Q6X9W3_9GAMM</name>
<gene>
    <name evidence="2" type="ORF">EXE30_06305</name>
</gene>
<dbReference type="AlphaFoldDB" id="A0A4Q6X9W3"/>